<dbReference type="EMBL" id="FOAS01000012">
    <property type="protein sequence ID" value="SEL45075.1"/>
    <property type="molecule type" value="Genomic_DNA"/>
</dbReference>
<evidence type="ECO:0008006" key="3">
    <source>
        <dbReference type="Google" id="ProtNLM"/>
    </source>
</evidence>
<evidence type="ECO:0000313" key="2">
    <source>
        <dbReference type="Proteomes" id="UP000185766"/>
    </source>
</evidence>
<organism evidence="1 2">
    <name type="scientific">Atopomonas hussainii</name>
    <dbReference type="NCBI Taxonomy" id="1429083"/>
    <lineage>
        <taxon>Bacteria</taxon>
        <taxon>Pseudomonadati</taxon>
        <taxon>Pseudomonadota</taxon>
        <taxon>Gammaproteobacteria</taxon>
        <taxon>Pseudomonadales</taxon>
        <taxon>Pseudomonadaceae</taxon>
        <taxon>Atopomonas</taxon>
    </lineage>
</organism>
<dbReference type="STRING" id="1429083.GCA_001885685_00334"/>
<dbReference type="AlphaFoldDB" id="A0A1H7QC64"/>
<dbReference type="InterPro" id="IPR011051">
    <property type="entry name" value="RmlC_Cupin_sf"/>
</dbReference>
<evidence type="ECO:0000313" key="1">
    <source>
        <dbReference type="EMBL" id="SEL45075.1"/>
    </source>
</evidence>
<reference evidence="1 2" key="1">
    <citation type="submission" date="2016-10" db="EMBL/GenBank/DDBJ databases">
        <authorList>
            <person name="de Groot N.N."/>
        </authorList>
    </citation>
    <scope>NUCLEOTIDE SEQUENCE [LARGE SCALE GENOMIC DNA]</scope>
    <source>
        <strain evidence="1 2">JCM 19513</strain>
    </source>
</reference>
<accession>A0A1H7QC64</accession>
<proteinExistence type="predicted"/>
<dbReference type="NCBIfam" id="NF038084">
    <property type="entry name" value="DHCW_cupin"/>
    <property type="match status" value="1"/>
</dbReference>
<sequence length="109" mass="12182">MDINNLPFGITDWEQLPSTLHAGERGSATWRTQHFGPIRVRRVDYSAGYLADHWCRKGHILFCLAGELTTELEDGRCFVLKPGMSYQVGDNAEAHRSSTEVGASLFVVD</sequence>
<name>A0A1H7QC64_9GAMM</name>
<gene>
    <name evidence="1" type="ORF">SAMN05216214_11290</name>
</gene>
<dbReference type="RefSeq" id="WP_074869159.1">
    <property type="nucleotide sequence ID" value="NZ_FOAS01000012.1"/>
</dbReference>
<dbReference type="Proteomes" id="UP000185766">
    <property type="component" value="Unassembled WGS sequence"/>
</dbReference>
<protein>
    <recommendedName>
        <fullName evidence="3">DHCW motif cupin fold protein</fullName>
    </recommendedName>
</protein>
<keyword evidence="2" id="KW-1185">Reference proteome</keyword>
<dbReference type="SUPFAM" id="SSF51182">
    <property type="entry name" value="RmlC-like cupins"/>
    <property type="match status" value="1"/>
</dbReference>
<dbReference type="InterPro" id="IPR047713">
    <property type="entry name" value="DHCW_cupin"/>
</dbReference>